<dbReference type="InterPro" id="IPR006652">
    <property type="entry name" value="Kelch_1"/>
</dbReference>
<accession>A0AAV4FW61</accession>
<evidence type="ECO:0000256" key="3">
    <source>
        <dbReference type="SAM" id="MobiDB-lite"/>
    </source>
</evidence>
<evidence type="ECO:0000313" key="4">
    <source>
        <dbReference type="EMBL" id="GFR76980.1"/>
    </source>
</evidence>
<dbReference type="PANTHER" id="PTHR46093">
    <property type="entry name" value="ACYL-COA-BINDING DOMAIN-CONTAINING PROTEIN 5"/>
    <property type="match status" value="1"/>
</dbReference>
<dbReference type="AlphaFoldDB" id="A0AAV4FW61"/>
<name>A0AAV4FW61_9GAST</name>
<proteinExistence type="predicted"/>
<keyword evidence="5" id="KW-1185">Reference proteome</keyword>
<keyword evidence="1" id="KW-0880">Kelch repeat</keyword>
<feature type="region of interest" description="Disordered" evidence="3">
    <location>
        <begin position="139"/>
        <end position="167"/>
    </location>
</feature>
<evidence type="ECO:0000256" key="2">
    <source>
        <dbReference type="ARBA" id="ARBA00022737"/>
    </source>
</evidence>
<sequence>MVSNTSTNYSGREGQVACSVARKIYVFGGVEQGLDLGDEPKELNDMTVFDLDTAKWTPVNAHGTLPPARSASSLVAVGTKLYLFGGLSHISGWFDDLFLFDTETNTWSPLETEGSRPRSRDKLQGVSVGSQIYYFGGFGPKTDEAEVDDLEGSDDDEEYEDIPESKEQEGAEFGWFNDLYVLDTENLKWSQPLQMNLGVPTQRAAHGMCAIGRNLVIFGGRDIEDRQNDLHIFNIDSRKWQTDLQVEGPVPAPRSFHTLTAVGNKAVLFGGRGRDNKHFDAFEVFDIETKQWTPVTINGEKPAARGQHCAVAVDGSLFVFGGSGEFSSDTMQCQTFFTDAFLIKADEFS</sequence>
<organism evidence="4 5">
    <name type="scientific">Elysia marginata</name>
    <dbReference type="NCBI Taxonomy" id="1093978"/>
    <lineage>
        <taxon>Eukaryota</taxon>
        <taxon>Metazoa</taxon>
        <taxon>Spiralia</taxon>
        <taxon>Lophotrochozoa</taxon>
        <taxon>Mollusca</taxon>
        <taxon>Gastropoda</taxon>
        <taxon>Heterobranchia</taxon>
        <taxon>Euthyneura</taxon>
        <taxon>Panpulmonata</taxon>
        <taxon>Sacoglossa</taxon>
        <taxon>Placobranchoidea</taxon>
        <taxon>Plakobranchidae</taxon>
        <taxon>Elysia</taxon>
    </lineage>
</organism>
<protein>
    <submittedName>
        <fullName evidence="4">Kelch domain-containing protein 1-like</fullName>
    </submittedName>
</protein>
<dbReference type="SUPFAM" id="SSF117281">
    <property type="entry name" value="Kelch motif"/>
    <property type="match status" value="2"/>
</dbReference>
<dbReference type="InterPro" id="IPR015915">
    <property type="entry name" value="Kelch-typ_b-propeller"/>
</dbReference>
<gene>
    <name evidence="4" type="ORF">ElyMa_000497100</name>
</gene>
<evidence type="ECO:0000256" key="1">
    <source>
        <dbReference type="ARBA" id="ARBA00022441"/>
    </source>
</evidence>
<reference evidence="4 5" key="1">
    <citation type="journal article" date="2021" name="Elife">
        <title>Chloroplast acquisition without the gene transfer in kleptoplastic sea slugs, Plakobranchus ocellatus.</title>
        <authorList>
            <person name="Maeda T."/>
            <person name="Takahashi S."/>
            <person name="Yoshida T."/>
            <person name="Shimamura S."/>
            <person name="Takaki Y."/>
            <person name="Nagai Y."/>
            <person name="Toyoda A."/>
            <person name="Suzuki Y."/>
            <person name="Arimoto A."/>
            <person name="Ishii H."/>
            <person name="Satoh N."/>
            <person name="Nishiyama T."/>
            <person name="Hasebe M."/>
            <person name="Maruyama T."/>
            <person name="Minagawa J."/>
            <person name="Obokata J."/>
            <person name="Shigenobu S."/>
        </authorList>
    </citation>
    <scope>NUCLEOTIDE SEQUENCE [LARGE SCALE GENOMIC DNA]</scope>
</reference>
<evidence type="ECO:0000313" key="5">
    <source>
        <dbReference type="Proteomes" id="UP000762676"/>
    </source>
</evidence>
<keyword evidence="2" id="KW-0677">Repeat</keyword>
<comment type="caution">
    <text evidence="4">The sequence shown here is derived from an EMBL/GenBank/DDBJ whole genome shotgun (WGS) entry which is preliminary data.</text>
</comment>
<dbReference type="Pfam" id="PF24681">
    <property type="entry name" value="Kelch_KLHDC2_KLHL20_DRC7"/>
    <property type="match status" value="2"/>
</dbReference>
<dbReference type="Gene3D" id="2.120.10.80">
    <property type="entry name" value="Kelch-type beta propeller"/>
    <property type="match status" value="2"/>
</dbReference>
<dbReference type="PANTHER" id="PTHR46093:SF18">
    <property type="entry name" value="FIBRONECTIN TYPE-III DOMAIN-CONTAINING PROTEIN"/>
    <property type="match status" value="1"/>
</dbReference>
<dbReference type="EMBL" id="BMAT01000948">
    <property type="protein sequence ID" value="GFR76980.1"/>
    <property type="molecule type" value="Genomic_DNA"/>
</dbReference>
<dbReference type="Proteomes" id="UP000762676">
    <property type="component" value="Unassembled WGS sequence"/>
</dbReference>
<dbReference type="SMART" id="SM00612">
    <property type="entry name" value="Kelch"/>
    <property type="match status" value="4"/>
</dbReference>
<feature type="compositionally biased region" description="Acidic residues" evidence="3">
    <location>
        <begin position="145"/>
        <end position="162"/>
    </location>
</feature>